<dbReference type="PANTHER" id="PTHR36570">
    <property type="entry name" value="DISULFIDE BOND FORMATION PROTEIN B"/>
    <property type="match status" value="1"/>
</dbReference>
<organism evidence="16 17">
    <name type="scientific">Idiomarina piscisalsi</name>
    <dbReference type="NCBI Taxonomy" id="1096243"/>
    <lineage>
        <taxon>Bacteria</taxon>
        <taxon>Pseudomonadati</taxon>
        <taxon>Pseudomonadota</taxon>
        <taxon>Gammaproteobacteria</taxon>
        <taxon>Alteromonadales</taxon>
        <taxon>Idiomarinaceae</taxon>
        <taxon>Idiomarina</taxon>
    </lineage>
</organism>
<evidence type="ECO:0000313" key="17">
    <source>
        <dbReference type="Proteomes" id="UP000288361"/>
    </source>
</evidence>
<comment type="similarity">
    <text evidence="2 14">Belongs to the DsbB family.</text>
</comment>
<feature type="disulfide bond" description="Redox-active" evidence="14">
    <location>
        <begin position="40"/>
        <end position="43"/>
    </location>
</feature>
<dbReference type="AlphaFoldDB" id="A0A432YXR5"/>
<keyword evidence="3 14" id="KW-0813">Transport</keyword>
<sequence>MLSIGQWPTKPFAWLLLFLGCAALLGAALYFQAVLGLEPCVKCVYQRMAVVGIALSAIIGLIGSSFALLRWIGLLGWLYSSFEGLRIAYDHWDLQTSKNAFFAVCESAPDFPEWAPLHEWLPGLFAAPGLCGDIDWQWLGMGMPGWMTFIFGGVLVIAVIVTIAHFISLFKKRDGLVLYHK</sequence>
<dbReference type="SUPFAM" id="SSF158442">
    <property type="entry name" value="DsbB-like"/>
    <property type="match status" value="1"/>
</dbReference>
<dbReference type="GO" id="GO:0009055">
    <property type="term" value="F:electron transfer activity"/>
    <property type="evidence" value="ECO:0007669"/>
    <property type="project" value="UniProtKB-UniRule"/>
</dbReference>
<feature type="topological domain" description="Cytoplasmic" evidence="14">
    <location>
        <begin position="1"/>
        <end position="13"/>
    </location>
</feature>
<protein>
    <recommendedName>
        <fullName evidence="14">Disulfide bond formation protein B</fullName>
    </recommendedName>
    <alternativeName>
        <fullName evidence="14">Disulfide oxidoreductase</fullName>
    </alternativeName>
</protein>
<comment type="caution">
    <text evidence="14">Lacks conserved residue(s) required for the propagation of feature annotation.</text>
</comment>
<keyword evidence="9 14" id="KW-0560">Oxidoreductase</keyword>
<dbReference type="InterPro" id="IPR003752">
    <property type="entry name" value="DiS_bond_form_DsbB/BdbC"/>
</dbReference>
<evidence type="ECO:0000256" key="9">
    <source>
        <dbReference type="ARBA" id="ARBA00023002"/>
    </source>
</evidence>
<dbReference type="GO" id="GO:0005886">
    <property type="term" value="C:plasma membrane"/>
    <property type="evidence" value="ECO:0007669"/>
    <property type="project" value="UniProtKB-SubCell"/>
</dbReference>
<feature type="transmembrane region" description="Helical" evidence="15">
    <location>
        <begin position="146"/>
        <end position="170"/>
    </location>
</feature>
<comment type="subcellular location">
    <subcellularLocation>
        <location evidence="1">Cell inner membrane</location>
        <topology evidence="1">Multi-pass membrane protein</topology>
    </subcellularLocation>
    <subcellularLocation>
        <location evidence="14">Cell membrane</location>
        <topology evidence="14">Multi-pass membrane protein</topology>
    </subcellularLocation>
</comment>
<dbReference type="EMBL" id="PIQA01000001">
    <property type="protein sequence ID" value="RUO68102.1"/>
    <property type="molecule type" value="Genomic_DNA"/>
</dbReference>
<dbReference type="InterPro" id="IPR022920">
    <property type="entry name" value="Disulphide_bond_form_DsbB"/>
</dbReference>
<feature type="topological domain" description="Cytoplasmic" evidence="14">
    <location>
        <begin position="165"/>
        <end position="181"/>
    </location>
</feature>
<evidence type="ECO:0000256" key="1">
    <source>
        <dbReference type="ARBA" id="ARBA00004429"/>
    </source>
</evidence>
<evidence type="ECO:0000256" key="12">
    <source>
        <dbReference type="ARBA" id="ARBA00023186"/>
    </source>
</evidence>
<evidence type="ECO:0000256" key="11">
    <source>
        <dbReference type="ARBA" id="ARBA00023157"/>
    </source>
</evidence>
<evidence type="ECO:0000256" key="4">
    <source>
        <dbReference type="ARBA" id="ARBA00022475"/>
    </source>
</evidence>
<feature type="transmembrane region" description="Helical" evidence="15">
    <location>
        <begin position="49"/>
        <end position="72"/>
    </location>
</feature>
<accession>A0A432YXR5</accession>
<gene>
    <name evidence="14" type="primary">dsbB</name>
    <name evidence="16" type="ORF">CWI73_04480</name>
</gene>
<evidence type="ECO:0000313" key="16">
    <source>
        <dbReference type="EMBL" id="RUO68102.1"/>
    </source>
</evidence>
<comment type="caution">
    <text evidence="16">The sequence shown here is derived from an EMBL/GenBank/DDBJ whole genome shotgun (WGS) entry which is preliminary data.</text>
</comment>
<keyword evidence="13 14" id="KW-0676">Redox-active center</keyword>
<feature type="topological domain" description="Periplasmic" evidence="14">
    <location>
        <begin position="31"/>
        <end position="48"/>
    </location>
</feature>
<dbReference type="Gene3D" id="1.20.1550.10">
    <property type="entry name" value="DsbB-like"/>
    <property type="match status" value="1"/>
</dbReference>
<feature type="disulfide bond" description="Redox-active" evidence="14">
    <location>
        <begin position="105"/>
        <end position="131"/>
    </location>
</feature>
<keyword evidence="12 14" id="KW-0143">Chaperone</keyword>
<feature type="transmembrane region" description="Helical" evidence="15">
    <location>
        <begin position="12"/>
        <end position="37"/>
    </location>
</feature>
<evidence type="ECO:0000256" key="2">
    <source>
        <dbReference type="ARBA" id="ARBA00008823"/>
    </source>
</evidence>
<keyword evidence="8 14" id="KW-1133">Transmembrane helix</keyword>
<dbReference type="NCBIfam" id="NF002485">
    <property type="entry name" value="PRK01749.1"/>
    <property type="match status" value="1"/>
</dbReference>
<dbReference type="InterPro" id="IPR023380">
    <property type="entry name" value="DsbB-like_sf"/>
</dbReference>
<name>A0A432YXR5_9GAMM</name>
<keyword evidence="5" id="KW-0997">Cell inner membrane</keyword>
<keyword evidence="4 14" id="KW-1003">Cell membrane</keyword>
<dbReference type="InterPro" id="IPR050183">
    <property type="entry name" value="DsbB"/>
</dbReference>
<keyword evidence="6 14" id="KW-0812">Transmembrane</keyword>
<dbReference type="HAMAP" id="MF_00286">
    <property type="entry name" value="DsbB"/>
    <property type="match status" value="1"/>
</dbReference>
<evidence type="ECO:0000256" key="6">
    <source>
        <dbReference type="ARBA" id="ARBA00022692"/>
    </source>
</evidence>
<evidence type="ECO:0000256" key="13">
    <source>
        <dbReference type="ARBA" id="ARBA00023284"/>
    </source>
</evidence>
<dbReference type="Pfam" id="PF02600">
    <property type="entry name" value="DsbB"/>
    <property type="match status" value="1"/>
</dbReference>
<evidence type="ECO:0000256" key="7">
    <source>
        <dbReference type="ARBA" id="ARBA00022982"/>
    </source>
</evidence>
<feature type="topological domain" description="Cytoplasmic" evidence="14">
    <location>
        <begin position="66"/>
        <end position="71"/>
    </location>
</feature>
<evidence type="ECO:0000256" key="8">
    <source>
        <dbReference type="ARBA" id="ARBA00022989"/>
    </source>
</evidence>
<dbReference type="RefSeq" id="WP_126751794.1">
    <property type="nucleotide sequence ID" value="NZ_JBHUMT010000016.1"/>
</dbReference>
<dbReference type="Proteomes" id="UP000288361">
    <property type="component" value="Unassembled WGS sequence"/>
</dbReference>
<comment type="function">
    <text evidence="14">Required for disulfide bond formation in some periplasmic proteins. Acts by oxidizing the DsbA protein.</text>
</comment>
<evidence type="ECO:0000256" key="3">
    <source>
        <dbReference type="ARBA" id="ARBA00022448"/>
    </source>
</evidence>
<proteinExistence type="inferred from homology"/>
<dbReference type="PANTHER" id="PTHR36570:SF2">
    <property type="entry name" value="DISULFIDE BOND FORMATION PROTEIN B"/>
    <property type="match status" value="1"/>
</dbReference>
<keyword evidence="11 14" id="KW-1015">Disulfide bond</keyword>
<keyword evidence="7 14" id="KW-0249">Electron transport</keyword>
<evidence type="ECO:0000256" key="5">
    <source>
        <dbReference type="ARBA" id="ARBA00022519"/>
    </source>
</evidence>
<dbReference type="GO" id="GO:0006457">
    <property type="term" value="P:protein folding"/>
    <property type="evidence" value="ECO:0007669"/>
    <property type="project" value="InterPro"/>
</dbReference>
<evidence type="ECO:0000256" key="10">
    <source>
        <dbReference type="ARBA" id="ARBA00023136"/>
    </source>
</evidence>
<evidence type="ECO:0000256" key="14">
    <source>
        <dbReference type="HAMAP-Rule" id="MF_00286"/>
    </source>
</evidence>
<evidence type="ECO:0000256" key="15">
    <source>
        <dbReference type="SAM" id="Phobius"/>
    </source>
</evidence>
<keyword evidence="10 14" id="KW-0472">Membrane</keyword>
<reference evidence="16 17" key="1">
    <citation type="journal article" date="2011" name="Front. Microbiol.">
        <title>Genomic signatures of strain selection and enhancement in Bacillus atrophaeus var. globigii, a historical biowarfare simulant.</title>
        <authorList>
            <person name="Gibbons H.S."/>
            <person name="Broomall S.M."/>
            <person name="McNew L.A."/>
            <person name="Daligault H."/>
            <person name="Chapman C."/>
            <person name="Bruce D."/>
            <person name="Karavis M."/>
            <person name="Krepps M."/>
            <person name="McGregor P.A."/>
            <person name="Hong C."/>
            <person name="Park K.H."/>
            <person name="Akmal A."/>
            <person name="Feldman A."/>
            <person name="Lin J.S."/>
            <person name="Chang W.E."/>
            <person name="Higgs B.W."/>
            <person name="Demirev P."/>
            <person name="Lindquist J."/>
            <person name="Liem A."/>
            <person name="Fochler E."/>
            <person name="Read T.D."/>
            <person name="Tapia R."/>
            <person name="Johnson S."/>
            <person name="Bishop-Lilly K.A."/>
            <person name="Detter C."/>
            <person name="Han C."/>
            <person name="Sozhamannan S."/>
            <person name="Rosenzweig C.N."/>
            <person name="Skowronski E.W."/>
        </authorList>
    </citation>
    <scope>NUCLEOTIDE SEQUENCE [LARGE SCALE GENOMIC DNA]</scope>
    <source>
        <strain evidence="16 17">TPS4-2</strain>
    </source>
</reference>
<dbReference type="GO" id="GO:0015035">
    <property type="term" value="F:protein-disulfide reductase activity"/>
    <property type="evidence" value="ECO:0007669"/>
    <property type="project" value="UniProtKB-UniRule"/>
</dbReference>